<dbReference type="PROSITE" id="PS00107">
    <property type="entry name" value="PROTEIN_KINASE_ATP"/>
    <property type="match status" value="1"/>
</dbReference>
<dbReference type="InterPro" id="IPR051681">
    <property type="entry name" value="Ser/Thr_Kinases-Pseudokinases"/>
</dbReference>
<dbReference type="InterPro" id="IPR017441">
    <property type="entry name" value="Protein_kinase_ATP_BS"/>
</dbReference>
<feature type="coiled-coil region" evidence="6">
    <location>
        <begin position="349"/>
        <end position="380"/>
    </location>
</feature>
<keyword evidence="3" id="KW-0418">Kinase</keyword>
<name>A0ABP0WRM3_9BRYO</name>
<dbReference type="PANTHER" id="PTHR44329:SF288">
    <property type="entry name" value="MITOGEN-ACTIVATED PROTEIN KINASE KINASE KINASE 20"/>
    <property type="match status" value="1"/>
</dbReference>
<evidence type="ECO:0000313" key="8">
    <source>
        <dbReference type="EMBL" id="CAK9269024.1"/>
    </source>
</evidence>
<keyword evidence="2 5" id="KW-0547">Nucleotide-binding</keyword>
<sequence>MPENYLHLSGDVVDALGRTENNQPLQFNEIQCRLLKQKLQETVTPLLSRVDKDSLPPEKQALFEQRCRGAALLELYRIVKRAEAIIHGCRIPDWLTAAIKLANSFEIFVDIFFKLDWCKAVVGIVFSNALTSELQHVGDNIEGFGEAECAFKMDEIRKILQQPASQDRESLRRRLTEMQEDTGARSKQEIVAYLLKLLTTDPANMEETTFHVLPSIKPEHLRHLRRIGEGGFGSVAEAEWLGQKVAAKIFKDVDARSFRVEANILAGLRHPNIVQIFGVSTGRRQPSSSIVMEIMPSFSTISTQLRHLKGIYLISDCAGSSQTLSMPPFSIAPEDVDKEIETDERVHDIETLFNTLRDLRREVDEKNQTLREQTEMLMKKDQTLQEREQTIQKLLAREGRFDISQLEEASPVDQKLSLSFSPYQTLREKDKTLQEQGEKLQEKYQVLREEDQVIEKLHSRYATFKCQGCVIQ</sequence>
<dbReference type="InterPro" id="IPR000719">
    <property type="entry name" value="Prot_kinase_dom"/>
</dbReference>
<dbReference type="InterPro" id="IPR001245">
    <property type="entry name" value="Ser-Thr/Tyr_kinase_cat_dom"/>
</dbReference>
<dbReference type="PANTHER" id="PTHR44329">
    <property type="entry name" value="SERINE/THREONINE-PROTEIN KINASE TNNI3K-RELATED"/>
    <property type="match status" value="1"/>
</dbReference>
<organism evidence="8 9">
    <name type="scientific">Sphagnum jensenii</name>
    <dbReference type="NCBI Taxonomy" id="128206"/>
    <lineage>
        <taxon>Eukaryota</taxon>
        <taxon>Viridiplantae</taxon>
        <taxon>Streptophyta</taxon>
        <taxon>Embryophyta</taxon>
        <taxon>Bryophyta</taxon>
        <taxon>Sphagnophytina</taxon>
        <taxon>Sphagnopsida</taxon>
        <taxon>Sphagnales</taxon>
        <taxon>Sphagnaceae</taxon>
        <taxon>Sphagnum</taxon>
    </lineage>
</organism>
<evidence type="ECO:0000256" key="2">
    <source>
        <dbReference type="ARBA" id="ARBA00022741"/>
    </source>
</evidence>
<keyword evidence="4 5" id="KW-0067">ATP-binding</keyword>
<feature type="binding site" evidence="5">
    <location>
        <position position="248"/>
    </location>
    <ligand>
        <name>ATP</name>
        <dbReference type="ChEBI" id="CHEBI:30616"/>
    </ligand>
</feature>
<keyword evidence="1" id="KW-0808">Transferase</keyword>
<dbReference type="SUPFAM" id="SSF56112">
    <property type="entry name" value="Protein kinase-like (PK-like)"/>
    <property type="match status" value="1"/>
</dbReference>
<reference evidence="8 9" key="1">
    <citation type="submission" date="2024-02" db="EMBL/GenBank/DDBJ databases">
        <authorList>
            <consortium name="ELIXIR-Norway"/>
            <consortium name="Elixir Norway"/>
        </authorList>
    </citation>
    <scope>NUCLEOTIDE SEQUENCE [LARGE SCALE GENOMIC DNA]</scope>
</reference>
<feature type="coiled-coil region" evidence="6">
    <location>
        <begin position="423"/>
        <end position="450"/>
    </location>
</feature>
<evidence type="ECO:0000313" key="9">
    <source>
        <dbReference type="Proteomes" id="UP001497444"/>
    </source>
</evidence>
<evidence type="ECO:0000256" key="6">
    <source>
        <dbReference type="SAM" id="Coils"/>
    </source>
</evidence>
<proteinExistence type="predicted"/>
<dbReference type="Gene3D" id="3.30.200.20">
    <property type="entry name" value="Phosphorylase Kinase, domain 1"/>
    <property type="match status" value="1"/>
</dbReference>
<dbReference type="Pfam" id="PF07714">
    <property type="entry name" value="PK_Tyr_Ser-Thr"/>
    <property type="match status" value="1"/>
</dbReference>
<evidence type="ECO:0000256" key="1">
    <source>
        <dbReference type="ARBA" id="ARBA00022679"/>
    </source>
</evidence>
<evidence type="ECO:0000259" key="7">
    <source>
        <dbReference type="PROSITE" id="PS50011"/>
    </source>
</evidence>
<keyword evidence="9" id="KW-1185">Reference proteome</keyword>
<dbReference type="PROSITE" id="PS50011">
    <property type="entry name" value="PROTEIN_KINASE_DOM"/>
    <property type="match status" value="1"/>
</dbReference>
<keyword evidence="6" id="KW-0175">Coiled coil</keyword>
<accession>A0ABP0WRM3</accession>
<protein>
    <recommendedName>
        <fullName evidence="7">Protein kinase domain-containing protein</fullName>
    </recommendedName>
</protein>
<dbReference type="InterPro" id="IPR011009">
    <property type="entry name" value="Kinase-like_dom_sf"/>
</dbReference>
<dbReference type="Proteomes" id="UP001497444">
    <property type="component" value="Chromosome 2"/>
</dbReference>
<evidence type="ECO:0000256" key="5">
    <source>
        <dbReference type="PROSITE-ProRule" id="PRU10141"/>
    </source>
</evidence>
<evidence type="ECO:0000256" key="4">
    <source>
        <dbReference type="ARBA" id="ARBA00022840"/>
    </source>
</evidence>
<gene>
    <name evidence="8" type="ORF">CSSPJE1EN1_LOCUS14502</name>
</gene>
<evidence type="ECO:0000256" key="3">
    <source>
        <dbReference type="ARBA" id="ARBA00022777"/>
    </source>
</evidence>
<dbReference type="EMBL" id="OZ020097">
    <property type="protein sequence ID" value="CAK9269024.1"/>
    <property type="molecule type" value="Genomic_DNA"/>
</dbReference>
<feature type="domain" description="Protein kinase" evidence="7">
    <location>
        <begin position="221"/>
        <end position="472"/>
    </location>
</feature>